<evidence type="ECO:0000313" key="1">
    <source>
        <dbReference type="EMBL" id="MBB3838759.1"/>
    </source>
</evidence>
<dbReference type="Proteomes" id="UP000541352">
    <property type="component" value="Unassembled WGS sequence"/>
</dbReference>
<dbReference type="InterPro" id="IPR014942">
    <property type="entry name" value="AbiEii"/>
</dbReference>
<evidence type="ECO:0000313" key="2">
    <source>
        <dbReference type="Proteomes" id="UP000541352"/>
    </source>
</evidence>
<accession>A0A7W5ZN41</accession>
<dbReference type="Gene3D" id="3.10.450.620">
    <property type="entry name" value="JHP933, nucleotidyltransferase-like core domain"/>
    <property type="match status" value="1"/>
</dbReference>
<organism evidence="1 2">
    <name type="scientific">Runella defluvii</name>
    <dbReference type="NCBI Taxonomy" id="370973"/>
    <lineage>
        <taxon>Bacteria</taxon>
        <taxon>Pseudomonadati</taxon>
        <taxon>Bacteroidota</taxon>
        <taxon>Cytophagia</taxon>
        <taxon>Cytophagales</taxon>
        <taxon>Spirosomataceae</taxon>
        <taxon>Runella</taxon>
    </lineage>
</organism>
<keyword evidence="1" id="KW-0808">Transferase</keyword>
<sequence>MNAPLDKFLLEEVALLKSGIDEAFIEKDWFVTKVIKTIAENPYFDFLIVFTGGTALSKAHKLIERFSEDIDFRVIAPDMVNQGVSVIRKSLSGFKHYLAELLQQEFEVLQINARDNNRYIKIHLAYPTVCQPSAALRPHIKLEFVLSELLLPSVNLPVSSIIHEVAGRPPEVSKIACINPVENAADKLSALVWRVSSRVRGENDKQPEIVRHLHDLAKLKKPILAHNQFSELAKITIERDTNRAAEIQGLTMSEKLYLMIRIIETDAQYFREYETYVKAMVYGDSVTVPTFTEAVASLKAILSKIVGFSPI</sequence>
<dbReference type="AlphaFoldDB" id="A0A7W5ZN41"/>
<gene>
    <name evidence="1" type="ORF">FHS57_002765</name>
</gene>
<comment type="caution">
    <text evidence="1">The sequence shown here is derived from an EMBL/GenBank/DDBJ whole genome shotgun (WGS) entry which is preliminary data.</text>
</comment>
<dbReference type="EMBL" id="JACIBY010000005">
    <property type="protein sequence ID" value="MBB3838759.1"/>
    <property type="molecule type" value="Genomic_DNA"/>
</dbReference>
<protein>
    <submittedName>
        <fullName evidence="1">Putative nucleotidyltransferase component of viral defense system</fullName>
    </submittedName>
</protein>
<keyword evidence="2" id="KW-1185">Reference proteome</keyword>
<reference evidence="1 2" key="1">
    <citation type="submission" date="2020-08" db="EMBL/GenBank/DDBJ databases">
        <title>Genomic Encyclopedia of Type Strains, Phase IV (KMG-IV): sequencing the most valuable type-strain genomes for metagenomic binning, comparative biology and taxonomic classification.</title>
        <authorList>
            <person name="Goeker M."/>
        </authorList>
    </citation>
    <scope>NUCLEOTIDE SEQUENCE [LARGE SCALE GENOMIC DNA]</scope>
    <source>
        <strain evidence="1 2">DSM 17976</strain>
    </source>
</reference>
<dbReference type="RefSeq" id="WP_183974466.1">
    <property type="nucleotide sequence ID" value="NZ_JACIBY010000005.1"/>
</dbReference>
<dbReference type="Pfam" id="PF08843">
    <property type="entry name" value="AbiEii"/>
    <property type="match status" value="1"/>
</dbReference>
<dbReference type="GO" id="GO:0016740">
    <property type="term" value="F:transferase activity"/>
    <property type="evidence" value="ECO:0007669"/>
    <property type="project" value="UniProtKB-KW"/>
</dbReference>
<proteinExistence type="predicted"/>
<name>A0A7W5ZN41_9BACT</name>